<gene>
    <name evidence="2" type="ORF">B7P43_G04452</name>
</gene>
<evidence type="ECO:0000313" key="3">
    <source>
        <dbReference type="Proteomes" id="UP000235965"/>
    </source>
</evidence>
<keyword evidence="1" id="KW-0472">Membrane</keyword>
<feature type="non-terminal residue" evidence="2">
    <location>
        <position position="1"/>
    </location>
</feature>
<accession>A0A2J7QC33</accession>
<keyword evidence="3" id="KW-1185">Reference proteome</keyword>
<dbReference type="EMBL" id="NEVH01016292">
    <property type="protein sequence ID" value="PNF26140.1"/>
    <property type="molecule type" value="Genomic_DNA"/>
</dbReference>
<organism evidence="2 3">
    <name type="scientific">Cryptotermes secundus</name>
    <dbReference type="NCBI Taxonomy" id="105785"/>
    <lineage>
        <taxon>Eukaryota</taxon>
        <taxon>Metazoa</taxon>
        <taxon>Ecdysozoa</taxon>
        <taxon>Arthropoda</taxon>
        <taxon>Hexapoda</taxon>
        <taxon>Insecta</taxon>
        <taxon>Pterygota</taxon>
        <taxon>Neoptera</taxon>
        <taxon>Polyneoptera</taxon>
        <taxon>Dictyoptera</taxon>
        <taxon>Blattodea</taxon>
        <taxon>Blattoidea</taxon>
        <taxon>Termitoidae</taxon>
        <taxon>Kalotermitidae</taxon>
        <taxon>Cryptotermitinae</taxon>
        <taxon>Cryptotermes</taxon>
    </lineage>
</organism>
<proteinExistence type="predicted"/>
<feature type="transmembrane region" description="Helical" evidence="1">
    <location>
        <begin position="27"/>
        <end position="48"/>
    </location>
</feature>
<dbReference type="Proteomes" id="UP000235965">
    <property type="component" value="Unassembled WGS sequence"/>
</dbReference>
<evidence type="ECO:0000256" key="1">
    <source>
        <dbReference type="SAM" id="Phobius"/>
    </source>
</evidence>
<evidence type="ECO:0000313" key="2">
    <source>
        <dbReference type="EMBL" id="PNF26140.1"/>
    </source>
</evidence>
<keyword evidence="1" id="KW-1133">Transmembrane helix</keyword>
<sequence length="101" mass="11026">GVTDIFWPCLFPVKFLLSLSSEVLSDGFSWIFGACVIALVFLVISSLWPPVPLWTFLEFGGTSSIGTVLTTFPVCLYELLCQYSCGGSWMTITGMNMLGVV</sequence>
<protein>
    <submittedName>
        <fullName evidence="2">Uncharacterized protein</fullName>
    </submittedName>
</protein>
<keyword evidence="1" id="KW-0812">Transmembrane</keyword>
<name>A0A2J7QC33_9NEOP</name>
<dbReference type="InParanoid" id="A0A2J7QC33"/>
<reference evidence="2 3" key="1">
    <citation type="submission" date="2017-12" db="EMBL/GenBank/DDBJ databases">
        <title>Hemimetabolous genomes reveal molecular basis of termite eusociality.</title>
        <authorList>
            <person name="Harrison M.C."/>
            <person name="Jongepier E."/>
            <person name="Robertson H.M."/>
            <person name="Arning N."/>
            <person name="Bitard-Feildel T."/>
            <person name="Chao H."/>
            <person name="Childers C.P."/>
            <person name="Dinh H."/>
            <person name="Doddapaneni H."/>
            <person name="Dugan S."/>
            <person name="Gowin J."/>
            <person name="Greiner C."/>
            <person name="Han Y."/>
            <person name="Hu H."/>
            <person name="Hughes D.S.T."/>
            <person name="Huylmans A.-K."/>
            <person name="Kemena C."/>
            <person name="Kremer L.P.M."/>
            <person name="Lee S.L."/>
            <person name="Lopez-Ezquerra A."/>
            <person name="Mallet L."/>
            <person name="Monroy-Kuhn J.M."/>
            <person name="Moser A."/>
            <person name="Murali S.C."/>
            <person name="Muzny D.M."/>
            <person name="Otani S."/>
            <person name="Piulachs M.-D."/>
            <person name="Poelchau M."/>
            <person name="Qu J."/>
            <person name="Schaub F."/>
            <person name="Wada-Katsumata A."/>
            <person name="Worley K.C."/>
            <person name="Xie Q."/>
            <person name="Ylla G."/>
            <person name="Poulsen M."/>
            <person name="Gibbs R.A."/>
            <person name="Schal C."/>
            <person name="Richards S."/>
            <person name="Belles X."/>
            <person name="Korb J."/>
            <person name="Bornberg-Bauer E."/>
        </authorList>
    </citation>
    <scope>NUCLEOTIDE SEQUENCE [LARGE SCALE GENOMIC DNA]</scope>
    <source>
        <tissue evidence="2">Whole body</tissue>
    </source>
</reference>
<dbReference type="AlphaFoldDB" id="A0A2J7QC33"/>
<comment type="caution">
    <text evidence="2">The sequence shown here is derived from an EMBL/GenBank/DDBJ whole genome shotgun (WGS) entry which is preliminary data.</text>
</comment>